<proteinExistence type="predicted"/>
<accession>A0A0H3FWQ5</accession>
<dbReference type="HOGENOM" id="CLU_3319764_0_0_5"/>
<dbReference type="AlphaFoldDB" id="A0A0H3FWQ5"/>
<reference evidence="1 2" key="1">
    <citation type="journal article" date="2011" name="J. Bacteriol.">
        <title>Genome sequence of the ethanol-producing Zymomonas mobilis subsp. mobilis lectotype strain ATCC 10988.</title>
        <authorList>
            <person name="Pappas K.M."/>
            <person name="Kouvelis V.N."/>
            <person name="Saunders E."/>
            <person name="Brettin T.S."/>
            <person name="Bruce D."/>
            <person name="Detter C."/>
            <person name="Balakireva M."/>
            <person name="Han C.S."/>
            <person name="Savvakis G."/>
            <person name="Kyrpides N.C."/>
            <person name="Typas M.A."/>
        </authorList>
    </citation>
    <scope>NUCLEOTIDE SEQUENCE [LARGE SCALE GENOMIC DNA]</scope>
    <source>
        <strain evidence="2">ATCC 10988 / DSM 424 / CCUG 17860 / LMG 404 / NCIMB 8938 / NRRL B-806 / ZM1</strain>
    </source>
</reference>
<dbReference type="EMBL" id="CP002850">
    <property type="protein sequence ID" value="AEH62200.1"/>
    <property type="molecule type" value="Genomic_DNA"/>
</dbReference>
<protein>
    <submittedName>
        <fullName evidence="1">Uncharacterized protein</fullName>
    </submittedName>
</protein>
<name>A0A0H3FWQ5_ZYMMA</name>
<sequence>MDYAKNFLADIRHFYIKNLIDPKNTLKLLFSSHCLHFAG</sequence>
<evidence type="ECO:0000313" key="1">
    <source>
        <dbReference type="EMBL" id="AEH62200.1"/>
    </source>
</evidence>
<organism evidence="1 2">
    <name type="scientific">Zymomonas mobilis subsp. mobilis (strain ATCC 10988 / DSM 424 / LMG 404 / NCIMB 8938 / NRRL B-806 / ZM1)</name>
    <dbReference type="NCBI Taxonomy" id="555217"/>
    <lineage>
        <taxon>Bacteria</taxon>
        <taxon>Pseudomonadati</taxon>
        <taxon>Pseudomonadota</taxon>
        <taxon>Alphaproteobacteria</taxon>
        <taxon>Sphingomonadales</taxon>
        <taxon>Zymomonadaceae</taxon>
        <taxon>Zymomonas</taxon>
    </lineage>
</organism>
<evidence type="ECO:0000313" key="2">
    <source>
        <dbReference type="Proteomes" id="UP000001494"/>
    </source>
</evidence>
<dbReference type="Proteomes" id="UP000001494">
    <property type="component" value="Chromosome"/>
</dbReference>
<dbReference type="KEGG" id="zmm:Zmob_0352"/>
<gene>
    <name evidence="1" type="ordered locus">Zmob_0352</name>
</gene>